<gene>
    <name evidence="2" type="ORF">Adt_34142</name>
</gene>
<proteinExistence type="predicted"/>
<protein>
    <submittedName>
        <fullName evidence="2">Uncharacterized protein</fullName>
    </submittedName>
</protein>
<dbReference type="Proteomes" id="UP001604336">
    <property type="component" value="Unassembled WGS sequence"/>
</dbReference>
<feature type="compositionally biased region" description="Gly residues" evidence="1">
    <location>
        <begin position="62"/>
        <end position="72"/>
    </location>
</feature>
<feature type="compositionally biased region" description="Gly residues" evidence="1">
    <location>
        <begin position="42"/>
        <end position="53"/>
    </location>
</feature>
<dbReference type="AlphaFoldDB" id="A0ABD1QY93"/>
<evidence type="ECO:0000313" key="2">
    <source>
        <dbReference type="EMBL" id="KAL2481176.1"/>
    </source>
</evidence>
<reference evidence="3" key="1">
    <citation type="submission" date="2024-07" db="EMBL/GenBank/DDBJ databases">
        <title>Two chromosome-level genome assemblies of Korean endemic species Abeliophyllum distichum and Forsythia ovata (Oleaceae).</title>
        <authorList>
            <person name="Jang H."/>
        </authorList>
    </citation>
    <scope>NUCLEOTIDE SEQUENCE [LARGE SCALE GENOMIC DNA]</scope>
</reference>
<feature type="region of interest" description="Disordered" evidence="1">
    <location>
        <begin position="36"/>
        <end position="72"/>
    </location>
</feature>
<evidence type="ECO:0000313" key="3">
    <source>
        <dbReference type="Proteomes" id="UP001604336"/>
    </source>
</evidence>
<sequence length="159" mass="17225">MKFEIHGYNVFLVEFDFLVQPTAWWRRHRLQHPVHRSLNRSGGLGQRNGGDGGNVVRRDGADTGGGDDGGFGLAEKPLNGLPVRAVAKFPHQLEHPSGTQNEYSHAAATAIDFSVPVLGGQRRPIRILERPNFVLVGLATEDSTAAVAGCGMIADDIYI</sequence>
<name>A0ABD1QY93_9LAMI</name>
<evidence type="ECO:0000256" key="1">
    <source>
        <dbReference type="SAM" id="MobiDB-lite"/>
    </source>
</evidence>
<keyword evidence="3" id="KW-1185">Reference proteome</keyword>
<dbReference type="EMBL" id="JBFOLK010000010">
    <property type="protein sequence ID" value="KAL2481176.1"/>
    <property type="molecule type" value="Genomic_DNA"/>
</dbReference>
<organism evidence="2 3">
    <name type="scientific">Abeliophyllum distichum</name>
    <dbReference type="NCBI Taxonomy" id="126358"/>
    <lineage>
        <taxon>Eukaryota</taxon>
        <taxon>Viridiplantae</taxon>
        <taxon>Streptophyta</taxon>
        <taxon>Embryophyta</taxon>
        <taxon>Tracheophyta</taxon>
        <taxon>Spermatophyta</taxon>
        <taxon>Magnoliopsida</taxon>
        <taxon>eudicotyledons</taxon>
        <taxon>Gunneridae</taxon>
        <taxon>Pentapetalae</taxon>
        <taxon>asterids</taxon>
        <taxon>lamiids</taxon>
        <taxon>Lamiales</taxon>
        <taxon>Oleaceae</taxon>
        <taxon>Forsythieae</taxon>
        <taxon>Abeliophyllum</taxon>
    </lineage>
</organism>
<accession>A0ABD1QY93</accession>
<comment type="caution">
    <text evidence="2">The sequence shown here is derived from an EMBL/GenBank/DDBJ whole genome shotgun (WGS) entry which is preliminary data.</text>
</comment>